<evidence type="ECO:0000313" key="1">
    <source>
        <dbReference type="EMBL" id="MED6120322.1"/>
    </source>
</evidence>
<protein>
    <submittedName>
        <fullName evidence="1">Uncharacterized protein</fullName>
    </submittedName>
</protein>
<evidence type="ECO:0000313" key="2">
    <source>
        <dbReference type="Proteomes" id="UP001341840"/>
    </source>
</evidence>
<proteinExistence type="predicted"/>
<dbReference type="Proteomes" id="UP001341840">
    <property type="component" value="Unassembled WGS sequence"/>
</dbReference>
<name>A0ABU6R8M3_9FABA</name>
<dbReference type="EMBL" id="JASCZI010030270">
    <property type="protein sequence ID" value="MED6120322.1"/>
    <property type="molecule type" value="Genomic_DNA"/>
</dbReference>
<accession>A0ABU6R8M3</accession>
<keyword evidence="2" id="KW-1185">Reference proteome</keyword>
<sequence>MTEETKSVKDLVRANEERPRRGDIFLGADERRCQREDVATPMKLEPGVGRGKILERKNEEWLEVEDEGKLNPKRSFRKNHRGLLSSPAERHFIFLRRRRFCTRAEKLSLFTTAASASLQFVPLQPSTCHCPSSARRPAAVTHSRSTLPCSNLRAGQPSRQPPATFIMCDWY</sequence>
<organism evidence="1 2">
    <name type="scientific">Stylosanthes scabra</name>
    <dbReference type="NCBI Taxonomy" id="79078"/>
    <lineage>
        <taxon>Eukaryota</taxon>
        <taxon>Viridiplantae</taxon>
        <taxon>Streptophyta</taxon>
        <taxon>Embryophyta</taxon>
        <taxon>Tracheophyta</taxon>
        <taxon>Spermatophyta</taxon>
        <taxon>Magnoliopsida</taxon>
        <taxon>eudicotyledons</taxon>
        <taxon>Gunneridae</taxon>
        <taxon>Pentapetalae</taxon>
        <taxon>rosids</taxon>
        <taxon>fabids</taxon>
        <taxon>Fabales</taxon>
        <taxon>Fabaceae</taxon>
        <taxon>Papilionoideae</taxon>
        <taxon>50 kb inversion clade</taxon>
        <taxon>dalbergioids sensu lato</taxon>
        <taxon>Dalbergieae</taxon>
        <taxon>Pterocarpus clade</taxon>
        <taxon>Stylosanthes</taxon>
    </lineage>
</organism>
<gene>
    <name evidence="1" type="ORF">PIB30_019834</name>
</gene>
<reference evidence="1 2" key="1">
    <citation type="journal article" date="2023" name="Plants (Basel)">
        <title>Bridging the Gap: Combining Genomics and Transcriptomics Approaches to Understand Stylosanthes scabra, an Orphan Legume from the Brazilian Caatinga.</title>
        <authorList>
            <person name="Ferreira-Neto J.R.C."/>
            <person name="da Silva M.D."/>
            <person name="Binneck E."/>
            <person name="de Melo N.F."/>
            <person name="da Silva R.H."/>
            <person name="de Melo A.L.T.M."/>
            <person name="Pandolfi V."/>
            <person name="Bustamante F.O."/>
            <person name="Brasileiro-Vidal A.C."/>
            <person name="Benko-Iseppon A.M."/>
        </authorList>
    </citation>
    <scope>NUCLEOTIDE SEQUENCE [LARGE SCALE GENOMIC DNA]</scope>
    <source>
        <tissue evidence="1">Leaves</tissue>
    </source>
</reference>
<comment type="caution">
    <text evidence="1">The sequence shown here is derived from an EMBL/GenBank/DDBJ whole genome shotgun (WGS) entry which is preliminary data.</text>
</comment>